<dbReference type="Pfam" id="PF13419">
    <property type="entry name" value="HAD_2"/>
    <property type="match status" value="1"/>
</dbReference>
<reference evidence="1" key="4">
    <citation type="submission" date="2019-03" db="UniProtKB">
        <authorList>
            <consortium name="EnsemblPlants"/>
        </authorList>
    </citation>
    <scope>IDENTIFICATION</scope>
</reference>
<dbReference type="PANTHER" id="PTHR46649">
    <property type="match status" value="1"/>
</dbReference>
<dbReference type="NCBIfam" id="TIGR01549">
    <property type="entry name" value="HAD-SF-IA-v1"/>
    <property type="match status" value="1"/>
</dbReference>
<reference evidence="1" key="3">
    <citation type="journal article" date="2017" name="Nature">
        <title>Genome sequence of the progenitor of the wheat D genome Aegilops tauschii.</title>
        <authorList>
            <person name="Luo M.C."/>
            <person name="Gu Y.Q."/>
            <person name="Puiu D."/>
            <person name="Wang H."/>
            <person name="Twardziok S.O."/>
            <person name="Deal K.R."/>
            <person name="Huo N."/>
            <person name="Zhu T."/>
            <person name="Wang L."/>
            <person name="Wang Y."/>
            <person name="McGuire P.E."/>
            <person name="Liu S."/>
            <person name="Long H."/>
            <person name="Ramasamy R.K."/>
            <person name="Rodriguez J.C."/>
            <person name="Van S.L."/>
            <person name="Yuan L."/>
            <person name="Wang Z."/>
            <person name="Xia Z."/>
            <person name="Xiao L."/>
            <person name="Anderson O.D."/>
            <person name="Ouyang S."/>
            <person name="Liang Y."/>
            <person name="Zimin A.V."/>
            <person name="Pertea G."/>
            <person name="Qi P."/>
            <person name="Bennetzen J.L."/>
            <person name="Dai X."/>
            <person name="Dawson M.W."/>
            <person name="Muller H.G."/>
            <person name="Kugler K."/>
            <person name="Rivarola-Duarte L."/>
            <person name="Spannagl M."/>
            <person name="Mayer K.F.X."/>
            <person name="Lu F.H."/>
            <person name="Bevan M.W."/>
            <person name="Leroy P."/>
            <person name="Li P."/>
            <person name="You F.M."/>
            <person name="Sun Q."/>
            <person name="Liu Z."/>
            <person name="Lyons E."/>
            <person name="Wicker T."/>
            <person name="Salzberg S.L."/>
            <person name="Devos K.M."/>
            <person name="Dvorak J."/>
        </authorList>
    </citation>
    <scope>NUCLEOTIDE SEQUENCE [LARGE SCALE GENOMIC DNA]</scope>
    <source>
        <strain evidence="1">cv. AL8/78</strain>
    </source>
</reference>
<evidence type="ECO:0000313" key="2">
    <source>
        <dbReference type="Proteomes" id="UP000015105"/>
    </source>
</evidence>
<dbReference type="Gramene" id="AET7Gv20101300.5">
    <property type="protein sequence ID" value="AET7Gv20101300.5"/>
    <property type="gene ID" value="AET7Gv20101300"/>
</dbReference>
<proteinExistence type="predicted"/>
<keyword evidence="2" id="KW-1185">Reference proteome</keyword>
<dbReference type="SUPFAM" id="SSF56784">
    <property type="entry name" value="HAD-like"/>
    <property type="match status" value="1"/>
</dbReference>
<sequence>VKLAVVSNFDTRLRKLLKDLNVSHLFDAIVVSSEVGYEKPAPEIFKIALGNTLRHPHKQEASAQCSY</sequence>
<dbReference type="Gene3D" id="3.40.50.1000">
    <property type="entry name" value="HAD superfamily/HAD-like"/>
    <property type="match status" value="1"/>
</dbReference>
<accession>A0A453QFQ0</accession>
<dbReference type="AlphaFoldDB" id="A0A453QFQ0"/>
<dbReference type="PANTHER" id="PTHR46649:SF5">
    <property type="entry name" value="F14L17.7 PROTEIN"/>
    <property type="match status" value="1"/>
</dbReference>
<organism evidence="1 2">
    <name type="scientific">Aegilops tauschii subsp. strangulata</name>
    <name type="common">Goatgrass</name>
    <dbReference type="NCBI Taxonomy" id="200361"/>
    <lineage>
        <taxon>Eukaryota</taxon>
        <taxon>Viridiplantae</taxon>
        <taxon>Streptophyta</taxon>
        <taxon>Embryophyta</taxon>
        <taxon>Tracheophyta</taxon>
        <taxon>Spermatophyta</taxon>
        <taxon>Magnoliopsida</taxon>
        <taxon>Liliopsida</taxon>
        <taxon>Poales</taxon>
        <taxon>Poaceae</taxon>
        <taxon>BOP clade</taxon>
        <taxon>Pooideae</taxon>
        <taxon>Triticodae</taxon>
        <taxon>Triticeae</taxon>
        <taxon>Triticinae</taxon>
        <taxon>Aegilops</taxon>
    </lineage>
</organism>
<protein>
    <submittedName>
        <fullName evidence="1">Uncharacterized protein</fullName>
    </submittedName>
</protein>
<dbReference type="Proteomes" id="UP000015105">
    <property type="component" value="Chromosome 7D"/>
</dbReference>
<evidence type="ECO:0000313" key="1">
    <source>
        <dbReference type="EnsemblPlants" id="AET7Gv20101300.5"/>
    </source>
</evidence>
<dbReference type="EnsemblPlants" id="AET7Gv20101300.5">
    <property type="protein sequence ID" value="AET7Gv20101300.5"/>
    <property type="gene ID" value="AET7Gv20101300"/>
</dbReference>
<dbReference type="InterPro" id="IPR041492">
    <property type="entry name" value="HAD_2"/>
</dbReference>
<reference evidence="1" key="5">
    <citation type="journal article" date="2021" name="G3 (Bethesda)">
        <title>Aegilops tauschii genome assembly Aet v5.0 features greater sequence contiguity and improved annotation.</title>
        <authorList>
            <person name="Wang L."/>
            <person name="Zhu T."/>
            <person name="Rodriguez J.C."/>
            <person name="Deal K.R."/>
            <person name="Dubcovsky J."/>
            <person name="McGuire P.E."/>
            <person name="Lux T."/>
            <person name="Spannagl M."/>
            <person name="Mayer K.F.X."/>
            <person name="Baldrich P."/>
            <person name="Meyers B.C."/>
            <person name="Huo N."/>
            <person name="Gu Y.Q."/>
            <person name="Zhou H."/>
            <person name="Devos K.M."/>
            <person name="Bennetzen J.L."/>
            <person name="Unver T."/>
            <person name="Budak H."/>
            <person name="Gulick P.J."/>
            <person name="Galiba G."/>
            <person name="Kalapos B."/>
            <person name="Nelson D.R."/>
            <person name="Li P."/>
            <person name="You F.M."/>
            <person name="Luo M.C."/>
            <person name="Dvorak J."/>
        </authorList>
    </citation>
    <scope>NUCLEOTIDE SEQUENCE [LARGE SCALE GENOMIC DNA]</scope>
    <source>
        <strain evidence="1">cv. AL8/78</strain>
    </source>
</reference>
<reference evidence="2" key="1">
    <citation type="journal article" date="2014" name="Science">
        <title>Ancient hybridizations among the ancestral genomes of bread wheat.</title>
        <authorList>
            <consortium name="International Wheat Genome Sequencing Consortium,"/>
            <person name="Marcussen T."/>
            <person name="Sandve S.R."/>
            <person name="Heier L."/>
            <person name="Spannagl M."/>
            <person name="Pfeifer M."/>
            <person name="Jakobsen K.S."/>
            <person name="Wulff B.B."/>
            <person name="Steuernagel B."/>
            <person name="Mayer K.F."/>
            <person name="Olsen O.A."/>
        </authorList>
    </citation>
    <scope>NUCLEOTIDE SEQUENCE [LARGE SCALE GENOMIC DNA]</scope>
    <source>
        <strain evidence="2">cv. AL8/78</strain>
    </source>
</reference>
<reference evidence="2" key="2">
    <citation type="journal article" date="2017" name="Nat. Plants">
        <title>The Aegilops tauschii genome reveals multiple impacts of transposons.</title>
        <authorList>
            <person name="Zhao G."/>
            <person name="Zou C."/>
            <person name="Li K."/>
            <person name="Wang K."/>
            <person name="Li T."/>
            <person name="Gao L."/>
            <person name="Zhang X."/>
            <person name="Wang H."/>
            <person name="Yang Z."/>
            <person name="Liu X."/>
            <person name="Jiang W."/>
            <person name="Mao L."/>
            <person name="Kong X."/>
            <person name="Jiao Y."/>
            <person name="Jia J."/>
        </authorList>
    </citation>
    <scope>NUCLEOTIDE SEQUENCE [LARGE SCALE GENOMIC DNA]</scope>
    <source>
        <strain evidence="2">cv. AL8/78</strain>
    </source>
</reference>
<dbReference type="InterPro" id="IPR006439">
    <property type="entry name" value="HAD-SF_hydro_IA"/>
</dbReference>
<dbReference type="InterPro" id="IPR036412">
    <property type="entry name" value="HAD-like_sf"/>
</dbReference>
<name>A0A453QFQ0_AEGTS</name>
<dbReference type="InterPro" id="IPR023214">
    <property type="entry name" value="HAD_sf"/>
</dbReference>